<evidence type="ECO:0000256" key="1">
    <source>
        <dbReference type="ARBA" id="ARBA00022714"/>
    </source>
</evidence>
<accession>A0AAD1NZ70</accession>
<protein>
    <submittedName>
        <fullName evidence="9">(2Fe-2S)-binding protein</fullName>
    </submittedName>
</protein>
<evidence type="ECO:0000256" key="3">
    <source>
        <dbReference type="ARBA" id="ARBA00023004"/>
    </source>
</evidence>
<keyword evidence="5" id="KW-1015">Disulfide bond</keyword>
<gene>
    <name evidence="9" type="ORF">TthAA11_22230</name>
</gene>
<dbReference type="RefSeq" id="WP_143587118.1">
    <property type="nucleotide sequence ID" value="NZ_AP019793.1"/>
</dbReference>
<feature type="transmembrane region" description="Helical" evidence="7">
    <location>
        <begin position="12"/>
        <end position="34"/>
    </location>
</feature>
<dbReference type="PRINTS" id="PR00162">
    <property type="entry name" value="RIESKE"/>
</dbReference>
<proteinExistence type="predicted"/>
<dbReference type="InterPro" id="IPR005805">
    <property type="entry name" value="Rieske_Fe-S_prot_C"/>
</dbReference>
<evidence type="ECO:0000256" key="5">
    <source>
        <dbReference type="ARBA" id="ARBA00023157"/>
    </source>
</evidence>
<geneLocation type="plasmid" evidence="9 10">
    <name>pAA1-1b</name>
</geneLocation>
<keyword evidence="1" id="KW-0001">2Fe-2S</keyword>
<sequence>MEREDPKVQKERRLMLTLIGTSVGFATLSALLVAKDLVPKPSHSPDRLPPQVGDVLVHATGHTQGEPLDPAALPLGGPPLLAYPMDPKTKVVRSGDPKSTLLVLRLDPKRLAPEVARYAAGEVVVYSAVCTHLGCIVSLWRPEGVLQCPCHGGEYDPYADRVVAGPPPRPLPLLPVKAEGGRLVVAGPFTGPVGVVG</sequence>
<name>A0AAD1NZ70_THETH</name>
<dbReference type="InterPro" id="IPR036922">
    <property type="entry name" value="Rieske_2Fe-2S_sf"/>
</dbReference>
<dbReference type="CDD" id="cd03467">
    <property type="entry name" value="Rieske"/>
    <property type="match status" value="1"/>
</dbReference>
<dbReference type="Gene3D" id="2.102.10.10">
    <property type="entry name" value="Rieske [2Fe-2S] iron-sulphur domain"/>
    <property type="match status" value="1"/>
</dbReference>
<dbReference type="SUPFAM" id="SSF50022">
    <property type="entry name" value="ISP domain"/>
    <property type="match status" value="1"/>
</dbReference>
<dbReference type="GO" id="GO:0051537">
    <property type="term" value="F:2 iron, 2 sulfur cluster binding"/>
    <property type="evidence" value="ECO:0007669"/>
    <property type="project" value="UniProtKB-KW"/>
</dbReference>
<comment type="cofactor">
    <cofactor evidence="6">
        <name>[2Fe-2S] cluster</name>
        <dbReference type="ChEBI" id="CHEBI:190135"/>
    </cofactor>
</comment>
<evidence type="ECO:0000256" key="2">
    <source>
        <dbReference type="ARBA" id="ARBA00022723"/>
    </source>
</evidence>
<evidence type="ECO:0000256" key="7">
    <source>
        <dbReference type="SAM" id="Phobius"/>
    </source>
</evidence>
<dbReference type="AlphaFoldDB" id="A0AAD1NZ70"/>
<keyword evidence="3" id="KW-0408">Iron</keyword>
<reference evidence="9" key="1">
    <citation type="submission" date="2021-07" db="EMBL/GenBank/DDBJ databases">
        <title>Complete genome sequences of four Thermus thermophilus strains isolated from Arima Hot Spring in Japan.</title>
        <authorList>
            <person name="Tomariguchi N."/>
            <person name="Ueno Y."/>
            <person name="Miyazaki K."/>
        </authorList>
    </citation>
    <scope>NUCLEOTIDE SEQUENCE</scope>
    <source>
        <strain evidence="9">AA1-1</strain>
        <plasmid evidence="9">pAA1-1b</plasmid>
    </source>
</reference>
<dbReference type="InterPro" id="IPR014349">
    <property type="entry name" value="Rieske_Fe-S_prot"/>
</dbReference>
<evidence type="ECO:0000259" key="8">
    <source>
        <dbReference type="PROSITE" id="PS51296"/>
    </source>
</evidence>
<evidence type="ECO:0000313" key="10">
    <source>
        <dbReference type="Proteomes" id="UP000825379"/>
    </source>
</evidence>
<keyword evidence="9" id="KW-0614">Plasmid</keyword>
<keyword evidence="2" id="KW-0479">Metal-binding</keyword>
<dbReference type="Proteomes" id="UP000825379">
    <property type="component" value="Plasmid pAA1-1b"/>
</dbReference>
<feature type="domain" description="Rieske" evidence="8">
    <location>
        <begin position="89"/>
        <end position="185"/>
    </location>
</feature>
<evidence type="ECO:0000256" key="6">
    <source>
        <dbReference type="ARBA" id="ARBA00034078"/>
    </source>
</evidence>
<organism evidence="9 10">
    <name type="scientific">Thermus thermophilus</name>
    <dbReference type="NCBI Taxonomy" id="274"/>
    <lineage>
        <taxon>Bacteria</taxon>
        <taxon>Thermotogati</taxon>
        <taxon>Deinococcota</taxon>
        <taxon>Deinococci</taxon>
        <taxon>Thermales</taxon>
        <taxon>Thermaceae</taxon>
        <taxon>Thermus</taxon>
    </lineage>
</organism>
<dbReference type="EMBL" id="AP024927">
    <property type="protein sequence ID" value="BCZ88041.1"/>
    <property type="molecule type" value="Genomic_DNA"/>
</dbReference>
<keyword evidence="4" id="KW-0411">Iron-sulfur</keyword>
<keyword evidence="7" id="KW-0472">Membrane</keyword>
<evidence type="ECO:0000313" key="9">
    <source>
        <dbReference type="EMBL" id="BCZ88041.1"/>
    </source>
</evidence>
<dbReference type="Pfam" id="PF00355">
    <property type="entry name" value="Rieske"/>
    <property type="match status" value="1"/>
</dbReference>
<keyword evidence="7" id="KW-1133">Transmembrane helix</keyword>
<keyword evidence="7" id="KW-0812">Transmembrane</keyword>
<dbReference type="InterPro" id="IPR017941">
    <property type="entry name" value="Rieske_2Fe-2S"/>
</dbReference>
<dbReference type="GO" id="GO:0046872">
    <property type="term" value="F:metal ion binding"/>
    <property type="evidence" value="ECO:0007669"/>
    <property type="project" value="UniProtKB-KW"/>
</dbReference>
<dbReference type="PANTHER" id="PTHR10134">
    <property type="entry name" value="CYTOCHROME B-C1 COMPLEX SUBUNIT RIESKE, MITOCHONDRIAL"/>
    <property type="match status" value="1"/>
</dbReference>
<evidence type="ECO:0000256" key="4">
    <source>
        <dbReference type="ARBA" id="ARBA00023014"/>
    </source>
</evidence>
<dbReference type="PROSITE" id="PS51296">
    <property type="entry name" value="RIESKE"/>
    <property type="match status" value="1"/>
</dbReference>
<dbReference type="GO" id="GO:0016020">
    <property type="term" value="C:membrane"/>
    <property type="evidence" value="ECO:0007669"/>
    <property type="project" value="InterPro"/>
</dbReference>